<comment type="caution">
    <text evidence="11">The sequence shown here is derived from an EMBL/GenBank/DDBJ whole genome shotgun (WGS) entry which is preliminary data.</text>
</comment>
<feature type="domain" description="Reverse transcriptase" evidence="10">
    <location>
        <begin position="128"/>
        <end position="360"/>
    </location>
</feature>
<keyword evidence="6 11" id="KW-0695">RNA-directed DNA polymerase</keyword>
<dbReference type="PANTHER" id="PTHR34047:SF7">
    <property type="entry name" value="RNA-DIRECTED DNA POLYMERASE"/>
    <property type="match status" value="1"/>
</dbReference>
<evidence type="ECO:0000256" key="1">
    <source>
        <dbReference type="ARBA" id="ARBA00012493"/>
    </source>
</evidence>
<dbReference type="PROSITE" id="PS50878">
    <property type="entry name" value="RT_POL"/>
    <property type="match status" value="1"/>
</dbReference>
<dbReference type="AlphaFoldDB" id="W6M3S2"/>
<dbReference type="CDD" id="cd03487">
    <property type="entry name" value="RT_Bac_retron_II"/>
    <property type="match status" value="1"/>
</dbReference>
<proteinExistence type="inferred from homology"/>
<dbReference type="InterPro" id="IPR043502">
    <property type="entry name" value="DNA/RNA_pol_sf"/>
</dbReference>
<dbReference type="GO" id="GO:0051607">
    <property type="term" value="P:defense response to virus"/>
    <property type="evidence" value="ECO:0007669"/>
    <property type="project" value="UniProtKB-KW"/>
</dbReference>
<keyword evidence="4" id="KW-0479">Metal-binding</keyword>
<reference evidence="11" key="1">
    <citation type="submission" date="2013-07" db="EMBL/GenBank/DDBJ databases">
        <authorList>
            <person name="McIlroy S."/>
        </authorList>
    </citation>
    <scope>NUCLEOTIDE SEQUENCE [LARGE SCALE GENOMIC DNA]</scope>
    <source>
        <strain evidence="11">Run_A_D11</strain>
    </source>
</reference>
<comment type="catalytic activity">
    <reaction evidence="9">
        <text>DNA(n) + a 2'-deoxyribonucleoside 5'-triphosphate = DNA(n+1) + diphosphate</text>
        <dbReference type="Rhea" id="RHEA:22508"/>
        <dbReference type="Rhea" id="RHEA-COMP:17339"/>
        <dbReference type="Rhea" id="RHEA-COMP:17340"/>
        <dbReference type="ChEBI" id="CHEBI:33019"/>
        <dbReference type="ChEBI" id="CHEBI:61560"/>
        <dbReference type="ChEBI" id="CHEBI:173112"/>
        <dbReference type="EC" id="2.7.7.49"/>
    </reaction>
</comment>
<dbReference type="RefSeq" id="WP_048670254.1">
    <property type="nucleotide sequence ID" value="NZ_CBTJ020000010.1"/>
</dbReference>
<evidence type="ECO:0000259" key="10">
    <source>
        <dbReference type="PROSITE" id="PS50878"/>
    </source>
</evidence>
<dbReference type="GO" id="GO:0003723">
    <property type="term" value="F:RNA binding"/>
    <property type="evidence" value="ECO:0007669"/>
    <property type="project" value="InterPro"/>
</dbReference>
<gene>
    <name evidence="11" type="ORF">BN873_1070006</name>
</gene>
<evidence type="ECO:0000313" key="11">
    <source>
        <dbReference type="EMBL" id="CDI01124.1"/>
    </source>
</evidence>
<dbReference type="Proteomes" id="UP000035760">
    <property type="component" value="Unassembled WGS sequence"/>
</dbReference>
<evidence type="ECO:0000256" key="2">
    <source>
        <dbReference type="ARBA" id="ARBA00022679"/>
    </source>
</evidence>
<keyword evidence="3 11" id="KW-0548">Nucleotidyltransferase</keyword>
<name>W6M3S2_9GAMM</name>
<evidence type="ECO:0000256" key="5">
    <source>
        <dbReference type="ARBA" id="ARBA00022842"/>
    </source>
</evidence>
<accession>W6M3S2</accession>
<dbReference type="GO" id="GO:0003964">
    <property type="term" value="F:RNA-directed DNA polymerase activity"/>
    <property type="evidence" value="ECO:0007669"/>
    <property type="project" value="UniProtKB-KW"/>
</dbReference>
<evidence type="ECO:0000256" key="7">
    <source>
        <dbReference type="ARBA" id="ARBA00023118"/>
    </source>
</evidence>
<evidence type="ECO:0000313" key="12">
    <source>
        <dbReference type="Proteomes" id="UP000035760"/>
    </source>
</evidence>
<dbReference type="EC" id="2.7.7.49" evidence="1"/>
<sequence length="434" mass="49097">MSETPPTWEEIAQVGDIERWVVAQLQQRGLLDEVADPAKLSGNALRQFKARREEERKVRKLLRQQAWAAYRKAHLVHLGADVFHHDTPDQDRYDLPDPETRRETNGLPALKDVQALAKALDLTIPQLRWLAFHREVDSGSHYQYWTIPKRDGGQRLISSPKPTLKKTQRWILRQMAERLPVHGAAHGFLPGRSIFSNAAVHAGARLLVKLDIRNFYPTVTWRRVKGLFRKGGYGEQVATVLALLCTEAPRELLQLDGKPYHVASGPRALPQGAPTSPALSNTVCLRLDCRLSGLSQKLGFRYTRYADDLTFSWHEHSPPPLGRLLRCARLILQTEGFVPHPEKTRILRRSRRQTVTGLVVNAAPDHSSPARVPRLKIRELRAALHNRLRGKPGKAGETLAQLRGWVAYLHMTDPDKAKPFLAQLNQLEARGADE</sequence>
<evidence type="ECO:0000256" key="3">
    <source>
        <dbReference type="ARBA" id="ARBA00022695"/>
    </source>
</evidence>
<dbReference type="InterPro" id="IPR051083">
    <property type="entry name" value="GrpII_Intron_Splice-Mob/Def"/>
</dbReference>
<evidence type="ECO:0000256" key="8">
    <source>
        <dbReference type="ARBA" id="ARBA00034120"/>
    </source>
</evidence>
<dbReference type="EMBL" id="CBTJ020000010">
    <property type="protein sequence ID" value="CDI01124.1"/>
    <property type="molecule type" value="Genomic_DNA"/>
</dbReference>
<dbReference type="Pfam" id="PF00078">
    <property type="entry name" value="RVT_1"/>
    <property type="match status" value="1"/>
</dbReference>
<dbReference type="STRING" id="1400863.BN873_1070006"/>
<reference evidence="11" key="2">
    <citation type="submission" date="2014-03" db="EMBL/GenBank/DDBJ databases">
        <title>Candidatus Competibacter-lineage genomes retrieved from metagenomes reveal functional metabolic diversity.</title>
        <authorList>
            <person name="McIlroy S.J."/>
            <person name="Albertsen M."/>
            <person name="Andresen E.K."/>
            <person name="Saunders A.M."/>
            <person name="Kristiansen R."/>
            <person name="Stokholm-Bjerregaard M."/>
            <person name="Nielsen K.L."/>
            <person name="Nielsen P.H."/>
        </authorList>
    </citation>
    <scope>NUCLEOTIDE SEQUENCE</scope>
    <source>
        <strain evidence="11">Run_A_D11</strain>
    </source>
</reference>
<dbReference type="SUPFAM" id="SSF56672">
    <property type="entry name" value="DNA/RNA polymerases"/>
    <property type="match status" value="1"/>
</dbReference>
<dbReference type="PANTHER" id="PTHR34047">
    <property type="entry name" value="NUCLEAR INTRON MATURASE 1, MITOCHONDRIAL-RELATED"/>
    <property type="match status" value="1"/>
</dbReference>
<dbReference type="InterPro" id="IPR000477">
    <property type="entry name" value="RT_dom"/>
</dbReference>
<dbReference type="InterPro" id="IPR000123">
    <property type="entry name" value="Reverse_transcriptase_msDNA"/>
</dbReference>
<keyword evidence="5" id="KW-0460">Magnesium</keyword>
<comment type="similarity">
    <text evidence="8">Belongs to the bacterial reverse transcriptase family.</text>
</comment>
<dbReference type="PRINTS" id="PR00866">
    <property type="entry name" value="RNADNAPOLMS"/>
</dbReference>
<keyword evidence="2 11" id="KW-0808">Transferase</keyword>
<keyword evidence="12" id="KW-1185">Reference proteome</keyword>
<dbReference type="GO" id="GO:0046872">
    <property type="term" value="F:metal ion binding"/>
    <property type="evidence" value="ECO:0007669"/>
    <property type="project" value="UniProtKB-KW"/>
</dbReference>
<evidence type="ECO:0000256" key="4">
    <source>
        <dbReference type="ARBA" id="ARBA00022723"/>
    </source>
</evidence>
<keyword evidence="7" id="KW-0051">Antiviral defense</keyword>
<organism evidence="11 12">
    <name type="scientific">Candidatus Competibacter denitrificans Run_A_D11</name>
    <dbReference type="NCBI Taxonomy" id="1400863"/>
    <lineage>
        <taxon>Bacteria</taxon>
        <taxon>Pseudomonadati</taxon>
        <taxon>Pseudomonadota</taxon>
        <taxon>Gammaproteobacteria</taxon>
        <taxon>Candidatus Competibacteraceae</taxon>
        <taxon>Candidatus Competibacter</taxon>
    </lineage>
</organism>
<evidence type="ECO:0000256" key="9">
    <source>
        <dbReference type="ARBA" id="ARBA00048173"/>
    </source>
</evidence>
<protein>
    <recommendedName>
        <fullName evidence="1">RNA-directed DNA polymerase</fullName>
        <ecNumber evidence="1">2.7.7.49</ecNumber>
    </recommendedName>
</protein>
<evidence type="ECO:0000256" key="6">
    <source>
        <dbReference type="ARBA" id="ARBA00022918"/>
    </source>
</evidence>
<dbReference type="OrthoDB" id="7055795at2"/>